<dbReference type="InterPro" id="IPR011743">
    <property type="entry name" value="Caa3_sub_IV"/>
</dbReference>
<evidence type="ECO:0000256" key="6">
    <source>
        <dbReference type="SAM" id="Phobius"/>
    </source>
</evidence>
<evidence type="ECO:0000256" key="3">
    <source>
        <dbReference type="ARBA" id="ARBA00022692"/>
    </source>
</evidence>
<dbReference type="Pfam" id="PF03626">
    <property type="entry name" value="COX4_pro"/>
    <property type="match status" value="1"/>
</dbReference>
<evidence type="ECO:0000256" key="1">
    <source>
        <dbReference type="ARBA" id="ARBA00004651"/>
    </source>
</evidence>
<dbReference type="AlphaFoldDB" id="A0A7C5VV83"/>
<dbReference type="GO" id="GO:0005886">
    <property type="term" value="C:plasma membrane"/>
    <property type="evidence" value="ECO:0007669"/>
    <property type="project" value="UniProtKB-SubCell"/>
</dbReference>
<evidence type="ECO:0000256" key="5">
    <source>
        <dbReference type="ARBA" id="ARBA00023136"/>
    </source>
</evidence>
<gene>
    <name evidence="7" type="ORF">ENM21_05515</name>
</gene>
<feature type="transmembrane region" description="Helical" evidence="6">
    <location>
        <begin position="15"/>
        <end position="36"/>
    </location>
</feature>
<keyword evidence="3 6" id="KW-0812">Transmembrane</keyword>
<accession>A0A7C5VV83</accession>
<comment type="subcellular location">
    <subcellularLocation>
        <location evidence="1">Cell membrane</location>
        <topology evidence="1">Multi-pass membrane protein</topology>
    </subcellularLocation>
</comment>
<evidence type="ECO:0000256" key="2">
    <source>
        <dbReference type="ARBA" id="ARBA00022475"/>
    </source>
</evidence>
<dbReference type="InterPro" id="IPR005171">
    <property type="entry name" value="Cyt_c_oxidase_su4_prok"/>
</dbReference>
<keyword evidence="5 6" id="KW-0472">Membrane</keyword>
<keyword evidence="2" id="KW-1003">Cell membrane</keyword>
<sequence length="106" mass="11822">MHDYELAASQPGVRIWVRILILLTIATVLEVLTYVFEDALGVLTAPILIAFAVVKFVLVVAYYMHLKFDNRLLTGIFVWGLLIALSIFAAMAALYHIYGQPLLTPS</sequence>
<reference evidence="7" key="1">
    <citation type="journal article" date="2020" name="mSystems">
        <title>Genome- and Community-Level Interaction Insights into Carbon Utilization and Element Cycling Functions of Hydrothermarchaeota in Hydrothermal Sediment.</title>
        <authorList>
            <person name="Zhou Z."/>
            <person name="Liu Y."/>
            <person name="Xu W."/>
            <person name="Pan J."/>
            <person name="Luo Z.H."/>
            <person name="Li M."/>
        </authorList>
    </citation>
    <scope>NUCLEOTIDE SEQUENCE [LARGE SCALE GENOMIC DNA]</scope>
    <source>
        <strain evidence="7">SpSt-1065</strain>
    </source>
</reference>
<dbReference type="NCBIfam" id="TIGR02229">
    <property type="entry name" value="caa3_sub_IV"/>
    <property type="match status" value="1"/>
</dbReference>
<evidence type="ECO:0000313" key="7">
    <source>
        <dbReference type="EMBL" id="HHM96653.1"/>
    </source>
</evidence>
<keyword evidence="4 6" id="KW-1133">Transmembrane helix</keyword>
<name>A0A7C5VV83_THERO</name>
<protein>
    <submittedName>
        <fullName evidence="7">Cytochrome C oxidase subunit IV</fullName>
    </submittedName>
</protein>
<comment type="caution">
    <text evidence="7">The sequence shown here is derived from an EMBL/GenBank/DDBJ whole genome shotgun (WGS) entry which is preliminary data.</text>
</comment>
<feature type="transmembrane region" description="Helical" evidence="6">
    <location>
        <begin position="42"/>
        <end position="64"/>
    </location>
</feature>
<feature type="transmembrane region" description="Helical" evidence="6">
    <location>
        <begin position="76"/>
        <end position="98"/>
    </location>
</feature>
<evidence type="ECO:0000256" key="4">
    <source>
        <dbReference type="ARBA" id="ARBA00022989"/>
    </source>
</evidence>
<dbReference type="EMBL" id="DRWX01000259">
    <property type="protein sequence ID" value="HHM96653.1"/>
    <property type="molecule type" value="Genomic_DNA"/>
</dbReference>
<proteinExistence type="predicted"/>
<organism evidence="7">
    <name type="scientific">Thermomicrobium roseum</name>
    <dbReference type="NCBI Taxonomy" id="500"/>
    <lineage>
        <taxon>Bacteria</taxon>
        <taxon>Pseudomonadati</taxon>
        <taxon>Thermomicrobiota</taxon>
        <taxon>Thermomicrobia</taxon>
        <taxon>Thermomicrobiales</taxon>
        <taxon>Thermomicrobiaceae</taxon>
        <taxon>Thermomicrobium</taxon>
    </lineage>
</organism>